<dbReference type="Proteomes" id="UP000031036">
    <property type="component" value="Unassembled WGS sequence"/>
</dbReference>
<dbReference type="EMBL" id="JPKZ01001612">
    <property type="protein sequence ID" value="KHN80998.1"/>
    <property type="molecule type" value="Genomic_DNA"/>
</dbReference>
<keyword evidence="2" id="KW-1185">Reference proteome</keyword>
<dbReference type="Gene3D" id="3.40.50.1820">
    <property type="entry name" value="alpha/beta hydrolase"/>
    <property type="match status" value="1"/>
</dbReference>
<organism evidence="1 2">
    <name type="scientific">Toxocara canis</name>
    <name type="common">Canine roundworm</name>
    <dbReference type="NCBI Taxonomy" id="6265"/>
    <lineage>
        <taxon>Eukaryota</taxon>
        <taxon>Metazoa</taxon>
        <taxon>Ecdysozoa</taxon>
        <taxon>Nematoda</taxon>
        <taxon>Chromadorea</taxon>
        <taxon>Rhabditida</taxon>
        <taxon>Spirurina</taxon>
        <taxon>Ascaridomorpha</taxon>
        <taxon>Ascaridoidea</taxon>
        <taxon>Toxocaridae</taxon>
        <taxon>Toxocara</taxon>
    </lineage>
</organism>
<dbReference type="PANTHER" id="PTHR32015:SF3">
    <property type="entry name" value="TRIACYLGLYCEROL LIPASE"/>
    <property type="match status" value="1"/>
</dbReference>
<gene>
    <name evidence="1" type="ORF">Tcan_15631</name>
</gene>
<dbReference type="PANTHER" id="PTHR32015">
    <property type="entry name" value="FASTING INDUCED LIPASE"/>
    <property type="match status" value="1"/>
</dbReference>
<dbReference type="AlphaFoldDB" id="A0A0B2VHI3"/>
<reference evidence="1 2" key="1">
    <citation type="submission" date="2014-11" db="EMBL/GenBank/DDBJ databases">
        <title>Genetic blueprint of the zoonotic pathogen Toxocara canis.</title>
        <authorList>
            <person name="Zhu X.-Q."/>
            <person name="Korhonen P.K."/>
            <person name="Cai H."/>
            <person name="Young N.D."/>
            <person name="Nejsum P."/>
            <person name="von Samson-Himmelstjerna G."/>
            <person name="Boag P.R."/>
            <person name="Tan P."/>
            <person name="Li Q."/>
            <person name="Min J."/>
            <person name="Yang Y."/>
            <person name="Wang X."/>
            <person name="Fang X."/>
            <person name="Hall R.S."/>
            <person name="Hofmann A."/>
            <person name="Sternberg P.W."/>
            <person name="Jex A.R."/>
            <person name="Gasser R.B."/>
        </authorList>
    </citation>
    <scope>NUCLEOTIDE SEQUENCE [LARGE SCALE GENOMIC DNA]</scope>
    <source>
        <strain evidence="1">PN_DK_2014</strain>
    </source>
</reference>
<accession>A0A0B2VHI3</accession>
<proteinExistence type="predicted"/>
<dbReference type="GO" id="GO:0016042">
    <property type="term" value="P:lipid catabolic process"/>
    <property type="evidence" value="ECO:0007669"/>
    <property type="project" value="InterPro"/>
</dbReference>
<dbReference type="InterPro" id="IPR002918">
    <property type="entry name" value="Lipase_EstA/Esterase_EstB"/>
</dbReference>
<sequence>MKGWNKTTSLTYFADLLTLYGYNATQIYGIVPAADKGNPSNIMQMKCAYFKEVRLLVELIYSYALMQVDIISTGAGTVVARKAILGGACLDENENLGKPITNKVYTFIAVGGVCYGSEACSNENSCTGPSSLNCYSTLLVNNFATLFCSILFRSDHVVYIY</sequence>
<name>A0A0B2VHI3_TOXCA</name>
<dbReference type="GO" id="GO:0016298">
    <property type="term" value="F:lipase activity"/>
    <property type="evidence" value="ECO:0007669"/>
    <property type="project" value="TreeGrafter"/>
</dbReference>
<protein>
    <submittedName>
        <fullName evidence="1">Uncharacterized protein</fullName>
    </submittedName>
</protein>
<dbReference type="InterPro" id="IPR029058">
    <property type="entry name" value="AB_hydrolase_fold"/>
</dbReference>
<evidence type="ECO:0000313" key="2">
    <source>
        <dbReference type="Proteomes" id="UP000031036"/>
    </source>
</evidence>
<evidence type="ECO:0000313" key="1">
    <source>
        <dbReference type="EMBL" id="KHN80998.1"/>
    </source>
</evidence>
<dbReference type="Pfam" id="PF01674">
    <property type="entry name" value="Lipase_2"/>
    <property type="match status" value="1"/>
</dbReference>
<comment type="caution">
    <text evidence="1">The sequence shown here is derived from an EMBL/GenBank/DDBJ whole genome shotgun (WGS) entry which is preliminary data.</text>
</comment>